<organism evidence="3 4">
    <name type="scientific">Petrotoga olearia DSM 13574</name>
    <dbReference type="NCBI Taxonomy" id="1122955"/>
    <lineage>
        <taxon>Bacteria</taxon>
        <taxon>Thermotogati</taxon>
        <taxon>Thermotogota</taxon>
        <taxon>Thermotogae</taxon>
        <taxon>Petrotogales</taxon>
        <taxon>Petrotogaceae</taxon>
        <taxon>Petrotoga</taxon>
    </lineage>
</organism>
<feature type="domain" description="DHHA1" evidence="2">
    <location>
        <begin position="227"/>
        <end position="322"/>
    </location>
</feature>
<dbReference type="Gene3D" id="3.10.310.30">
    <property type="match status" value="1"/>
</dbReference>
<protein>
    <submittedName>
        <fullName evidence="3">Phosphoesterase</fullName>
    </submittedName>
</protein>
<dbReference type="InterPro" id="IPR001667">
    <property type="entry name" value="DDH_dom"/>
</dbReference>
<dbReference type="Gene3D" id="3.90.1640.10">
    <property type="entry name" value="inorganic pyrophosphatase (n-terminal core)"/>
    <property type="match status" value="1"/>
</dbReference>
<evidence type="ECO:0000259" key="1">
    <source>
        <dbReference type="Pfam" id="PF01368"/>
    </source>
</evidence>
<evidence type="ECO:0000259" key="2">
    <source>
        <dbReference type="Pfam" id="PF02272"/>
    </source>
</evidence>
<dbReference type="InterPro" id="IPR003156">
    <property type="entry name" value="DHHA1_dom"/>
</dbReference>
<accession>A0A2K1P149</accession>
<dbReference type="RefSeq" id="WP_211286743.1">
    <property type="nucleotide sequence ID" value="NZ_AZRL01000012.1"/>
</dbReference>
<evidence type="ECO:0000313" key="4">
    <source>
        <dbReference type="Proteomes" id="UP000236434"/>
    </source>
</evidence>
<dbReference type="PANTHER" id="PTHR47618:SF1">
    <property type="entry name" value="BIFUNCTIONAL OLIGORIBONUCLEASE AND PAP PHOSPHATASE NRNA"/>
    <property type="match status" value="1"/>
</dbReference>
<dbReference type="InterPro" id="IPR038763">
    <property type="entry name" value="DHH_sf"/>
</dbReference>
<dbReference type="AlphaFoldDB" id="A0A2K1P149"/>
<reference evidence="3 4" key="1">
    <citation type="submission" date="2013-12" db="EMBL/GenBank/DDBJ databases">
        <title>Comparative genomics of Petrotoga isolates.</title>
        <authorList>
            <person name="Nesbo C.L."/>
            <person name="Charchuk R."/>
            <person name="Chow K."/>
        </authorList>
    </citation>
    <scope>NUCLEOTIDE SEQUENCE [LARGE SCALE GENOMIC DNA]</scope>
    <source>
        <strain evidence="3 4">DSM 13574</strain>
    </source>
</reference>
<proteinExistence type="predicted"/>
<dbReference type="PANTHER" id="PTHR47618">
    <property type="entry name" value="BIFUNCTIONAL OLIGORIBONUCLEASE AND PAP PHOSPHATASE NRNA"/>
    <property type="match status" value="1"/>
</dbReference>
<sequence>MSENLKEIVEEINKNDNVLIVGHILPDGDDVSSLVSMTLGLEKLGKKVTAVIDDEIPEYLLQFPLVKSKIKKFEDVEEIIYKKYDIMVILDCSSPDRIGRFEKYLNAFHVLLVDHHVTNKYFGNLNWVDPTMASTAQMVYRILTALNVEYDKELATMNLLGVATDTGFFKYQNAGVLVFKDATELIKKGANISDISNIILDNIPLEQIYLYKDVISNLKLVLNGQIAYSLLSLDMFSKYNVLPKDSPSFVENLRSIRGVEIAIVFQEYEKGSYHVSLRSKKWADVSKIALNYGGGGHPRAAGFSLETNDIKQTMEEIVDYISKTIGNLSGNLAYQ</sequence>
<gene>
    <name evidence="3" type="ORF">X929_05470</name>
</gene>
<dbReference type="Pfam" id="PF01368">
    <property type="entry name" value="DHH"/>
    <property type="match status" value="1"/>
</dbReference>
<feature type="domain" description="DDH" evidence="1">
    <location>
        <begin position="17"/>
        <end position="161"/>
    </location>
</feature>
<name>A0A2K1P149_9BACT</name>
<evidence type="ECO:0000313" key="3">
    <source>
        <dbReference type="EMBL" id="PNR96504.1"/>
    </source>
</evidence>
<dbReference type="SUPFAM" id="SSF64182">
    <property type="entry name" value="DHH phosphoesterases"/>
    <property type="match status" value="1"/>
</dbReference>
<dbReference type="Proteomes" id="UP000236434">
    <property type="component" value="Unassembled WGS sequence"/>
</dbReference>
<comment type="caution">
    <text evidence="3">The sequence shown here is derived from an EMBL/GenBank/DDBJ whole genome shotgun (WGS) entry which is preliminary data.</text>
</comment>
<dbReference type="InterPro" id="IPR051319">
    <property type="entry name" value="Oligoribo/pAp-PDE_c-di-AMP_PDE"/>
</dbReference>
<dbReference type="EMBL" id="AZRL01000012">
    <property type="protein sequence ID" value="PNR96504.1"/>
    <property type="molecule type" value="Genomic_DNA"/>
</dbReference>
<dbReference type="GO" id="GO:0003676">
    <property type="term" value="F:nucleic acid binding"/>
    <property type="evidence" value="ECO:0007669"/>
    <property type="project" value="InterPro"/>
</dbReference>
<dbReference type="Pfam" id="PF02272">
    <property type="entry name" value="DHHA1"/>
    <property type="match status" value="1"/>
</dbReference>